<evidence type="ECO:0008006" key="4">
    <source>
        <dbReference type="Google" id="ProtNLM"/>
    </source>
</evidence>
<dbReference type="Proteomes" id="UP000466442">
    <property type="component" value="Unassembled WGS sequence"/>
</dbReference>
<comment type="caution">
    <text evidence="2">The sequence shown here is derived from an EMBL/GenBank/DDBJ whole genome shotgun (WGS) entry which is preliminary data.</text>
</comment>
<feature type="chain" id="PRO_5035941418" description="Antistasin-like domain-containing protein" evidence="1">
    <location>
        <begin position="20"/>
        <end position="119"/>
    </location>
</feature>
<accession>A0A8S9XF53</accession>
<keyword evidence="1" id="KW-0732">Signal</keyword>
<reference evidence="2" key="1">
    <citation type="journal article" date="2021" name="Mol. Ecol. Resour.">
        <title>Apolygus lucorum genome provides insights into omnivorousness and mesophyll feeding.</title>
        <authorList>
            <person name="Liu Y."/>
            <person name="Liu H."/>
            <person name="Wang H."/>
            <person name="Huang T."/>
            <person name="Liu B."/>
            <person name="Yang B."/>
            <person name="Yin L."/>
            <person name="Li B."/>
            <person name="Zhang Y."/>
            <person name="Zhang S."/>
            <person name="Jiang F."/>
            <person name="Zhang X."/>
            <person name="Ren Y."/>
            <person name="Wang B."/>
            <person name="Wang S."/>
            <person name="Lu Y."/>
            <person name="Wu K."/>
            <person name="Fan W."/>
            <person name="Wang G."/>
        </authorList>
    </citation>
    <scope>NUCLEOTIDE SEQUENCE</scope>
    <source>
        <strain evidence="2">12Hb</strain>
    </source>
</reference>
<feature type="signal peptide" evidence="1">
    <location>
        <begin position="1"/>
        <end position="19"/>
    </location>
</feature>
<organism evidence="2 3">
    <name type="scientific">Apolygus lucorum</name>
    <name type="common">Small green plant bug</name>
    <name type="synonym">Lygocoris lucorum</name>
    <dbReference type="NCBI Taxonomy" id="248454"/>
    <lineage>
        <taxon>Eukaryota</taxon>
        <taxon>Metazoa</taxon>
        <taxon>Ecdysozoa</taxon>
        <taxon>Arthropoda</taxon>
        <taxon>Hexapoda</taxon>
        <taxon>Insecta</taxon>
        <taxon>Pterygota</taxon>
        <taxon>Neoptera</taxon>
        <taxon>Paraneoptera</taxon>
        <taxon>Hemiptera</taxon>
        <taxon>Heteroptera</taxon>
        <taxon>Panheteroptera</taxon>
        <taxon>Cimicomorpha</taxon>
        <taxon>Miridae</taxon>
        <taxon>Mirini</taxon>
        <taxon>Apolygus</taxon>
    </lineage>
</organism>
<protein>
    <recommendedName>
        <fullName evidence="4">Antistasin-like domain-containing protein</fullName>
    </recommendedName>
</protein>
<evidence type="ECO:0000313" key="2">
    <source>
        <dbReference type="EMBL" id="KAF6207680.1"/>
    </source>
</evidence>
<gene>
    <name evidence="2" type="ORF">GE061_016127</name>
</gene>
<dbReference type="EMBL" id="WIXP02000007">
    <property type="protein sequence ID" value="KAF6207680.1"/>
    <property type="molecule type" value="Genomic_DNA"/>
</dbReference>
<keyword evidence="3" id="KW-1185">Reference proteome</keyword>
<evidence type="ECO:0000256" key="1">
    <source>
        <dbReference type="SAM" id="SignalP"/>
    </source>
</evidence>
<sequence length="119" mass="13475">MNFKISVILLVSAMSCSSAAEKRCVHRFPDKCDPDYCSRVRLACCPKTEDSCKGRYVKQNECDCCQTKFISYKECRDTGAITKCANVEDNCNGVVLKRGDSHCDLCPRCVPYPELKYYC</sequence>
<dbReference type="AlphaFoldDB" id="A0A8S9XF53"/>
<dbReference type="PROSITE" id="PS51257">
    <property type="entry name" value="PROKAR_LIPOPROTEIN"/>
    <property type="match status" value="1"/>
</dbReference>
<name>A0A8S9XF53_APOLU</name>
<proteinExistence type="predicted"/>
<evidence type="ECO:0000313" key="3">
    <source>
        <dbReference type="Proteomes" id="UP000466442"/>
    </source>
</evidence>